<evidence type="ECO:0000313" key="2">
    <source>
        <dbReference type="EMBL" id="OSX77239.1"/>
    </source>
</evidence>
<evidence type="ECO:0000313" key="3">
    <source>
        <dbReference type="Proteomes" id="UP000218209"/>
    </source>
</evidence>
<feature type="region of interest" description="Disordered" evidence="1">
    <location>
        <begin position="1"/>
        <end position="212"/>
    </location>
</feature>
<accession>A0A1X6P8L5</accession>
<feature type="compositionally biased region" description="Pro residues" evidence="1">
    <location>
        <begin position="1"/>
        <end position="13"/>
    </location>
</feature>
<feature type="compositionally biased region" description="Basic residues" evidence="1">
    <location>
        <begin position="180"/>
        <end position="189"/>
    </location>
</feature>
<gene>
    <name evidence="2" type="ORF">BU14_0154s0015</name>
</gene>
<name>A0A1X6P8L5_PORUM</name>
<keyword evidence="3" id="KW-1185">Reference proteome</keyword>
<evidence type="ECO:0000256" key="1">
    <source>
        <dbReference type="SAM" id="MobiDB-lite"/>
    </source>
</evidence>
<dbReference type="EMBL" id="KV918843">
    <property type="protein sequence ID" value="OSX77239.1"/>
    <property type="molecule type" value="Genomic_DNA"/>
</dbReference>
<feature type="compositionally biased region" description="Pro residues" evidence="1">
    <location>
        <begin position="53"/>
        <end position="64"/>
    </location>
</feature>
<dbReference type="AlphaFoldDB" id="A0A1X6P8L5"/>
<proteinExistence type="predicted"/>
<organism evidence="2 3">
    <name type="scientific">Porphyra umbilicalis</name>
    <name type="common">Purple laver</name>
    <name type="synonym">Red alga</name>
    <dbReference type="NCBI Taxonomy" id="2786"/>
    <lineage>
        <taxon>Eukaryota</taxon>
        <taxon>Rhodophyta</taxon>
        <taxon>Bangiophyceae</taxon>
        <taxon>Bangiales</taxon>
        <taxon>Bangiaceae</taxon>
        <taxon>Porphyra</taxon>
    </lineage>
</organism>
<sequence>MAPAPPHPLAPPPRPHKSRAPPWPSFPLLPAKAEKRAPPPPKPSSQRGWQYTPCPPKIGRPSPPARRRRATLRRGGWQRVRRWRRPPAVVAAADVSAEWQRRLRRGRCRPSGGGRTALLERLPSSRMPPRPLALARPLRTHSTGPFPHRAPQQDVEASCRLEGGSPSTAHATRSDEGSRHPRASAKKSSRNPPEAALRKGQLAGRTSREQHSGTRVVPIFWTGAPGICTNQSDSTVRLYPKSNAHMIQIKY</sequence>
<protein>
    <submittedName>
        <fullName evidence="2">Uncharacterized protein</fullName>
    </submittedName>
</protein>
<dbReference type="Proteomes" id="UP000218209">
    <property type="component" value="Unassembled WGS sequence"/>
</dbReference>
<reference evidence="2 3" key="1">
    <citation type="submission" date="2017-03" db="EMBL/GenBank/DDBJ databases">
        <title>WGS assembly of Porphyra umbilicalis.</title>
        <authorList>
            <person name="Brawley S.H."/>
            <person name="Blouin N.A."/>
            <person name="Ficko-Blean E."/>
            <person name="Wheeler G.L."/>
            <person name="Lohr M."/>
            <person name="Goodson H.V."/>
            <person name="Jenkins J.W."/>
            <person name="Blaby-Haas C.E."/>
            <person name="Helliwell K.E."/>
            <person name="Chan C."/>
            <person name="Marriage T."/>
            <person name="Bhattacharya D."/>
            <person name="Klein A.S."/>
            <person name="Badis Y."/>
            <person name="Brodie J."/>
            <person name="Cao Y."/>
            <person name="Collen J."/>
            <person name="Dittami S.M."/>
            <person name="Gachon C.M."/>
            <person name="Green B.R."/>
            <person name="Karpowicz S."/>
            <person name="Kim J.W."/>
            <person name="Kudahl U."/>
            <person name="Lin S."/>
            <person name="Michel G."/>
            <person name="Mittag M."/>
            <person name="Olson B.J."/>
            <person name="Pangilinan J."/>
            <person name="Peng Y."/>
            <person name="Qiu H."/>
            <person name="Shu S."/>
            <person name="Singer J.T."/>
            <person name="Smith A.G."/>
            <person name="Sprecher B.N."/>
            <person name="Wagner V."/>
            <person name="Wang W."/>
            <person name="Wang Z.-Y."/>
            <person name="Yan J."/>
            <person name="Yarish C."/>
            <person name="Zoeuner-Riek S."/>
            <person name="Zhuang Y."/>
            <person name="Zou Y."/>
            <person name="Lindquist E.A."/>
            <person name="Grimwood J."/>
            <person name="Barry K."/>
            <person name="Rokhsar D.S."/>
            <person name="Schmutz J."/>
            <person name="Stiller J.W."/>
            <person name="Grossman A.R."/>
            <person name="Prochnik S.E."/>
        </authorList>
    </citation>
    <scope>NUCLEOTIDE SEQUENCE [LARGE SCALE GENOMIC DNA]</scope>
    <source>
        <strain evidence="2">4086291</strain>
    </source>
</reference>